<dbReference type="EMBL" id="JH165661">
    <property type="protein sequence ID" value="EHA97594.1"/>
    <property type="molecule type" value="Genomic_DNA"/>
</dbReference>
<keyword evidence="2" id="KW-0808">Transferase</keyword>
<sequence>MRPVRALSLTPSRKLQQPEAMLPYKEDTVHQLPSNMPEEREDNRNQILRWTEQWVKGHNPGLVTWWCLFAHRVDTGSKYL</sequence>
<evidence type="ECO:0000256" key="1">
    <source>
        <dbReference type="SAM" id="MobiDB-lite"/>
    </source>
</evidence>
<evidence type="ECO:0000313" key="2">
    <source>
        <dbReference type="EMBL" id="EHA97594.1"/>
    </source>
</evidence>
<accession>G5AKN4</accession>
<proteinExistence type="predicted"/>
<dbReference type="GO" id="GO:0016301">
    <property type="term" value="F:kinase activity"/>
    <property type="evidence" value="ECO:0007669"/>
    <property type="project" value="UniProtKB-KW"/>
</dbReference>
<name>G5AKN4_HETGA</name>
<keyword evidence="2" id="KW-0418">Kinase</keyword>
<protein>
    <submittedName>
        <fullName evidence="2">Adenylate kinase isoenzyme 6</fullName>
    </submittedName>
</protein>
<reference evidence="2 3" key="1">
    <citation type="journal article" date="2011" name="Nature">
        <title>Genome sequencing reveals insights into physiology and longevity of the naked mole rat.</title>
        <authorList>
            <person name="Kim E.B."/>
            <person name="Fang X."/>
            <person name="Fushan A.A."/>
            <person name="Huang Z."/>
            <person name="Lobanov A.V."/>
            <person name="Han L."/>
            <person name="Marino S.M."/>
            <person name="Sun X."/>
            <person name="Turanov A.A."/>
            <person name="Yang P."/>
            <person name="Yim S.H."/>
            <person name="Zhao X."/>
            <person name="Kasaikina M.V."/>
            <person name="Stoletzki N."/>
            <person name="Peng C."/>
            <person name="Polak P."/>
            <person name="Xiong Z."/>
            <person name="Kiezun A."/>
            <person name="Zhu Y."/>
            <person name="Chen Y."/>
            <person name="Kryukov G.V."/>
            <person name="Zhang Q."/>
            <person name="Peshkin L."/>
            <person name="Yang L."/>
            <person name="Bronson R.T."/>
            <person name="Buffenstein R."/>
            <person name="Wang B."/>
            <person name="Han C."/>
            <person name="Li Q."/>
            <person name="Chen L."/>
            <person name="Zhao W."/>
            <person name="Sunyaev S.R."/>
            <person name="Park T.J."/>
            <person name="Zhang G."/>
            <person name="Wang J."/>
            <person name="Gladyshev V.N."/>
        </authorList>
    </citation>
    <scope>NUCLEOTIDE SEQUENCE [LARGE SCALE GENOMIC DNA]</scope>
</reference>
<dbReference type="AlphaFoldDB" id="G5AKN4"/>
<organism evidence="2 3">
    <name type="scientific">Heterocephalus glaber</name>
    <name type="common">Naked mole rat</name>
    <dbReference type="NCBI Taxonomy" id="10181"/>
    <lineage>
        <taxon>Eukaryota</taxon>
        <taxon>Metazoa</taxon>
        <taxon>Chordata</taxon>
        <taxon>Craniata</taxon>
        <taxon>Vertebrata</taxon>
        <taxon>Euteleostomi</taxon>
        <taxon>Mammalia</taxon>
        <taxon>Eutheria</taxon>
        <taxon>Euarchontoglires</taxon>
        <taxon>Glires</taxon>
        <taxon>Rodentia</taxon>
        <taxon>Hystricomorpha</taxon>
        <taxon>Bathyergidae</taxon>
        <taxon>Heterocephalus</taxon>
    </lineage>
</organism>
<dbReference type="STRING" id="10181.G5AKN4"/>
<feature type="region of interest" description="Disordered" evidence="1">
    <location>
        <begin position="1"/>
        <end position="23"/>
    </location>
</feature>
<evidence type="ECO:0000313" key="3">
    <source>
        <dbReference type="Proteomes" id="UP000006813"/>
    </source>
</evidence>
<dbReference type="Proteomes" id="UP000006813">
    <property type="component" value="Unassembled WGS sequence"/>
</dbReference>
<dbReference type="InParanoid" id="G5AKN4"/>
<gene>
    <name evidence="2" type="ORF">GW7_12532</name>
</gene>